<evidence type="ECO:0000313" key="2">
    <source>
        <dbReference type="EMBL" id="RUM13105.1"/>
    </source>
</evidence>
<dbReference type="EMBL" id="RJJU01000006">
    <property type="protein sequence ID" value="RUM13105.1"/>
    <property type="molecule type" value="Genomic_DNA"/>
</dbReference>
<organism evidence="2 3">
    <name type="scientific">Rhizobium fabae</name>
    <dbReference type="NCBI Taxonomy" id="573179"/>
    <lineage>
        <taxon>Bacteria</taxon>
        <taxon>Pseudomonadati</taxon>
        <taxon>Pseudomonadota</taxon>
        <taxon>Alphaproteobacteria</taxon>
        <taxon>Hyphomicrobiales</taxon>
        <taxon>Rhizobiaceae</taxon>
        <taxon>Rhizobium/Agrobacterium group</taxon>
        <taxon>Rhizobium</taxon>
    </lineage>
</organism>
<evidence type="ECO:0000313" key="3">
    <source>
        <dbReference type="Proteomes" id="UP000272004"/>
    </source>
</evidence>
<protein>
    <submittedName>
        <fullName evidence="2">Uncharacterized protein</fullName>
    </submittedName>
</protein>
<accession>A0ABY0BAC2</accession>
<feature type="region of interest" description="Disordered" evidence="1">
    <location>
        <begin position="1"/>
        <end position="20"/>
    </location>
</feature>
<feature type="compositionally biased region" description="Basic and acidic residues" evidence="1">
    <location>
        <begin position="1"/>
        <end position="11"/>
    </location>
</feature>
<keyword evidence="3" id="KW-1185">Reference proteome</keyword>
<comment type="caution">
    <text evidence="2">The sequence shown here is derived from an EMBL/GenBank/DDBJ whole genome shotgun (WGS) entry which is preliminary data.</text>
</comment>
<proteinExistence type="predicted"/>
<evidence type="ECO:0000256" key="1">
    <source>
        <dbReference type="SAM" id="MobiDB-lite"/>
    </source>
</evidence>
<gene>
    <name evidence="2" type="ORF">EFB14_12455</name>
</gene>
<dbReference type="Proteomes" id="UP000272004">
    <property type="component" value="Unassembled WGS sequence"/>
</dbReference>
<sequence>MPRQAISERHAFRNNNGLHGGRKRLKFPPLILIEQEQSFIIKDIVMSKDEGQAPKKSFLERMTGTTAQITALLIAVTALLTQIPSLTKTGRDAVCAVLSCSEEYAQQSSNNAPGETQPSGDPSSKLQALEAAGIGRGAIQADWLNNEYSPYPFIGDALLKLVDGKRLVRPVPIDTVVGTYEYQTASPRSAAEVDLEHLKASVVATYNETYGETQSDFQALLRAR</sequence>
<name>A0ABY0BAC2_9HYPH</name>
<reference evidence="2 3" key="1">
    <citation type="submission" date="2018-11" db="EMBL/GenBank/DDBJ databases">
        <authorList>
            <person name="Huo Y."/>
        </authorList>
    </citation>
    <scope>NUCLEOTIDE SEQUENCE [LARGE SCALE GENOMIC DNA]</scope>
    <source>
        <strain evidence="2 3">CCBAU 33202</strain>
    </source>
</reference>